<protein>
    <recommendedName>
        <fullName evidence="3">Glucokinase</fullName>
        <ecNumber evidence="2">2.7.1.2</ecNumber>
    </recommendedName>
    <alternativeName>
        <fullName evidence="8">Glucose kinase</fullName>
    </alternativeName>
</protein>
<gene>
    <name evidence="9" type="ORF">DPQ25_13315</name>
</gene>
<organism evidence="9 10">
    <name type="scientific">Hydrogeniiclostridium mannosilyticum</name>
    <dbReference type="NCBI Taxonomy" id="2764322"/>
    <lineage>
        <taxon>Bacteria</taxon>
        <taxon>Bacillati</taxon>
        <taxon>Bacillota</taxon>
        <taxon>Clostridia</taxon>
        <taxon>Eubacteriales</taxon>
        <taxon>Acutalibacteraceae</taxon>
        <taxon>Hydrogeniiclostridium</taxon>
    </lineage>
</organism>
<dbReference type="GO" id="GO:0004340">
    <property type="term" value="F:glucokinase activity"/>
    <property type="evidence" value="ECO:0007669"/>
    <property type="project" value="UniProtKB-EC"/>
</dbReference>
<dbReference type="GO" id="GO:0005524">
    <property type="term" value="F:ATP binding"/>
    <property type="evidence" value="ECO:0007669"/>
    <property type="project" value="UniProtKB-KW"/>
</dbReference>
<evidence type="ECO:0000256" key="3">
    <source>
        <dbReference type="ARBA" id="ARBA00014701"/>
    </source>
</evidence>
<dbReference type="GO" id="GO:0006096">
    <property type="term" value="P:glycolytic process"/>
    <property type="evidence" value="ECO:0007669"/>
    <property type="project" value="InterPro"/>
</dbReference>
<dbReference type="InterPro" id="IPR004654">
    <property type="entry name" value="ROK_glcA"/>
</dbReference>
<dbReference type="NCBIfam" id="TIGR00744">
    <property type="entry name" value="ROK_glcA_fam"/>
    <property type="match status" value="1"/>
</dbReference>
<dbReference type="InterPro" id="IPR043129">
    <property type="entry name" value="ATPase_NBD"/>
</dbReference>
<dbReference type="PANTHER" id="PTHR18964:SF149">
    <property type="entry name" value="BIFUNCTIONAL UDP-N-ACETYLGLUCOSAMINE 2-EPIMERASE_N-ACETYLMANNOSAMINE KINASE"/>
    <property type="match status" value="1"/>
</dbReference>
<comment type="similarity">
    <text evidence="1">Belongs to the ROK (NagC/XylR) family.</text>
</comment>
<accession>A0A328UAW8</accession>
<evidence type="ECO:0000313" key="10">
    <source>
        <dbReference type="Proteomes" id="UP000249377"/>
    </source>
</evidence>
<dbReference type="GO" id="GO:0005737">
    <property type="term" value="C:cytoplasm"/>
    <property type="evidence" value="ECO:0007669"/>
    <property type="project" value="InterPro"/>
</dbReference>
<evidence type="ECO:0000256" key="5">
    <source>
        <dbReference type="ARBA" id="ARBA00022741"/>
    </source>
</evidence>
<keyword evidence="6" id="KW-0418">Kinase</keyword>
<dbReference type="EMBL" id="QLYR01000014">
    <property type="protein sequence ID" value="RAQ22199.1"/>
    <property type="molecule type" value="Genomic_DNA"/>
</dbReference>
<dbReference type="Proteomes" id="UP000249377">
    <property type="component" value="Unassembled WGS sequence"/>
</dbReference>
<evidence type="ECO:0000313" key="9">
    <source>
        <dbReference type="EMBL" id="RAQ22199.1"/>
    </source>
</evidence>
<dbReference type="PANTHER" id="PTHR18964">
    <property type="entry name" value="ROK (REPRESSOR, ORF, KINASE) FAMILY"/>
    <property type="match status" value="1"/>
</dbReference>
<evidence type="ECO:0000256" key="8">
    <source>
        <dbReference type="ARBA" id="ARBA00032386"/>
    </source>
</evidence>
<evidence type="ECO:0000256" key="4">
    <source>
        <dbReference type="ARBA" id="ARBA00022679"/>
    </source>
</evidence>
<dbReference type="PROSITE" id="PS01125">
    <property type="entry name" value="ROK"/>
    <property type="match status" value="1"/>
</dbReference>
<keyword evidence="4" id="KW-0808">Transferase</keyword>
<dbReference type="InterPro" id="IPR000600">
    <property type="entry name" value="ROK"/>
</dbReference>
<dbReference type="AlphaFoldDB" id="A0A328UAW8"/>
<comment type="caution">
    <text evidence="9">The sequence shown here is derived from an EMBL/GenBank/DDBJ whole genome shotgun (WGS) entry which is preliminary data.</text>
</comment>
<dbReference type="InterPro" id="IPR049874">
    <property type="entry name" value="ROK_cs"/>
</dbReference>
<evidence type="ECO:0000256" key="1">
    <source>
        <dbReference type="ARBA" id="ARBA00006479"/>
    </source>
</evidence>
<name>A0A328UAW8_9FIRM</name>
<sequence length="319" mass="33427">MMYYLGIDLGGTNIAAGVVDESCKIIARAERKTVVPCKPEGLVDDLAATALEALSSAGLTLKNIPWVGIGCPGTVNRDTGVVEFSNNLYLHHFHLKELLEKKLGAEVVIENDANAAAYGEYHAGALKGAKNGIAITLGTGVGGGIIIDGKIYSGSNFAGGELGHTVIVHNGRPCNCGRKGCWEAYASATGLIVSTKEHMLEQPGDKTSPLWALSNGDINQVTGRTAFDAMRAGDPLAKEIVDSYIAQLVCGLANCINIFQPDILCIGGGISNERDNLLNPVRALLKTQVYSIHSTKQTQICRAALGNDAGIIGAALLGK</sequence>
<dbReference type="SUPFAM" id="SSF53067">
    <property type="entry name" value="Actin-like ATPase domain"/>
    <property type="match status" value="1"/>
</dbReference>
<dbReference type="Gene3D" id="3.30.420.40">
    <property type="match status" value="2"/>
</dbReference>
<evidence type="ECO:0000256" key="2">
    <source>
        <dbReference type="ARBA" id="ARBA00012323"/>
    </source>
</evidence>
<proteinExistence type="inferred from homology"/>
<evidence type="ECO:0000256" key="6">
    <source>
        <dbReference type="ARBA" id="ARBA00022777"/>
    </source>
</evidence>
<dbReference type="EC" id="2.7.1.2" evidence="2"/>
<keyword evidence="5" id="KW-0547">Nucleotide-binding</keyword>
<evidence type="ECO:0000256" key="7">
    <source>
        <dbReference type="ARBA" id="ARBA00022840"/>
    </source>
</evidence>
<reference evidence="9 10" key="1">
    <citation type="submission" date="2018-06" db="EMBL/GenBank/DDBJ databases">
        <title>Noncontiguous genome sequence of Ruminococcaceae bacterium ASD2818.</title>
        <authorList>
            <person name="Chaplin A.V."/>
            <person name="Sokolova S.R."/>
            <person name="Kochetkova T.O."/>
            <person name="Goltsov A.Y."/>
            <person name="Trofimov D.Y."/>
            <person name="Efimov B.A."/>
        </authorList>
    </citation>
    <scope>NUCLEOTIDE SEQUENCE [LARGE SCALE GENOMIC DNA]</scope>
    <source>
        <strain evidence="9 10">ASD2818</strain>
    </source>
</reference>
<dbReference type="Pfam" id="PF00480">
    <property type="entry name" value="ROK"/>
    <property type="match status" value="1"/>
</dbReference>
<keyword evidence="7" id="KW-0067">ATP-binding</keyword>
<keyword evidence="10" id="KW-1185">Reference proteome</keyword>